<dbReference type="InterPro" id="IPR028082">
    <property type="entry name" value="Peripla_BP_I"/>
</dbReference>
<comment type="subcellular location">
    <subcellularLocation>
        <location evidence="1">Cell envelope</location>
    </subcellularLocation>
</comment>
<evidence type="ECO:0000256" key="2">
    <source>
        <dbReference type="ARBA" id="ARBA00007639"/>
    </source>
</evidence>
<dbReference type="RefSeq" id="WP_011809247.1">
    <property type="nucleotide sequence ID" value="NC_008786.1"/>
</dbReference>
<dbReference type="EMBL" id="CP000542">
    <property type="protein sequence ID" value="ABM57240.1"/>
    <property type="molecule type" value="Genomic_DNA"/>
</dbReference>
<evidence type="ECO:0000256" key="3">
    <source>
        <dbReference type="ARBA" id="ARBA00022729"/>
    </source>
</evidence>
<keyword evidence="6" id="KW-1185">Reference proteome</keyword>
<dbReference type="STRING" id="391735.Veis_1480"/>
<keyword evidence="3" id="KW-0732">Signal</keyword>
<evidence type="ECO:0000313" key="5">
    <source>
        <dbReference type="EMBL" id="ABM57240.1"/>
    </source>
</evidence>
<dbReference type="Pfam" id="PF13407">
    <property type="entry name" value="Peripla_BP_4"/>
    <property type="match status" value="1"/>
</dbReference>
<dbReference type="Proteomes" id="UP000000374">
    <property type="component" value="Chromosome"/>
</dbReference>
<evidence type="ECO:0000313" key="6">
    <source>
        <dbReference type="Proteomes" id="UP000000374"/>
    </source>
</evidence>
<dbReference type="InterPro" id="IPR025997">
    <property type="entry name" value="SBP_2_dom"/>
</dbReference>
<dbReference type="GO" id="GO:0030246">
    <property type="term" value="F:carbohydrate binding"/>
    <property type="evidence" value="ECO:0007669"/>
    <property type="project" value="UniProtKB-ARBA"/>
</dbReference>
<dbReference type="AlphaFoldDB" id="A1WHY3"/>
<dbReference type="eggNOG" id="COG1879">
    <property type="taxonomic scope" value="Bacteria"/>
</dbReference>
<dbReference type="Gene3D" id="3.40.50.2300">
    <property type="match status" value="2"/>
</dbReference>
<sequence>MSAVPSLRRTTVAAVAFLALSIFGSAGFAADRKKIALVQINQEALFFIQMNQGARAAAKAAGVDLVIHNANNDPSAQTNAIETYIQQKVDAILVAAIDVNGIKPAISEARKAGIPVVTIDAIVDGDNAAQVGVDNYKVGVDIGKHTANYISKTLGGKAQVGVVGALNSFIQNVRLDGFKAGLASVPGAKIVSIVDGQNVQDQAQTAAENLISGNPGLQIVYATGEPALIGLVAAAQGARLKIVGWDLSAQAIKGIDAGLVAAVVQQDPEGEGRAAVGAAIKLINKQAVEKNISVPVTIVTKENVHQYRAIFR</sequence>
<proteinExistence type="inferred from homology"/>
<protein>
    <submittedName>
        <fullName evidence="5">Periplasmic binding protein/LacI transcriptional regulator</fullName>
    </submittedName>
</protein>
<evidence type="ECO:0000256" key="1">
    <source>
        <dbReference type="ARBA" id="ARBA00004196"/>
    </source>
</evidence>
<evidence type="ECO:0000259" key="4">
    <source>
        <dbReference type="Pfam" id="PF13407"/>
    </source>
</evidence>
<name>A1WHY3_VEREI</name>
<feature type="domain" description="Periplasmic binding protein" evidence="4">
    <location>
        <begin position="38"/>
        <end position="286"/>
    </location>
</feature>
<dbReference type="OrthoDB" id="4827464at2"/>
<dbReference type="GeneID" id="76460103"/>
<organism evidence="5 6">
    <name type="scientific">Verminephrobacter eiseniae (strain EF01-2)</name>
    <dbReference type="NCBI Taxonomy" id="391735"/>
    <lineage>
        <taxon>Bacteria</taxon>
        <taxon>Pseudomonadati</taxon>
        <taxon>Pseudomonadota</taxon>
        <taxon>Betaproteobacteria</taxon>
        <taxon>Burkholderiales</taxon>
        <taxon>Comamonadaceae</taxon>
        <taxon>Verminephrobacter</taxon>
    </lineage>
</organism>
<dbReference type="HOGENOM" id="CLU_037628_3_3_4"/>
<dbReference type="SUPFAM" id="SSF53822">
    <property type="entry name" value="Periplasmic binding protein-like I"/>
    <property type="match status" value="1"/>
</dbReference>
<accession>A1WHY3</accession>
<dbReference type="KEGG" id="vei:Veis_1480"/>
<reference evidence="6" key="1">
    <citation type="submission" date="2006-12" db="EMBL/GenBank/DDBJ databases">
        <title>Complete sequence of chromosome 1 of Verminephrobacter eiseniae EF01-2.</title>
        <authorList>
            <person name="Copeland A."/>
            <person name="Lucas S."/>
            <person name="Lapidus A."/>
            <person name="Barry K."/>
            <person name="Detter J.C."/>
            <person name="Glavina del Rio T."/>
            <person name="Dalin E."/>
            <person name="Tice H."/>
            <person name="Pitluck S."/>
            <person name="Chertkov O."/>
            <person name="Brettin T."/>
            <person name="Bruce D."/>
            <person name="Han C."/>
            <person name="Tapia R."/>
            <person name="Gilna P."/>
            <person name="Schmutz J."/>
            <person name="Larimer F."/>
            <person name="Land M."/>
            <person name="Hauser L."/>
            <person name="Kyrpides N."/>
            <person name="Kim E."/>
            <person name="Stahl D."/>
            <person name="Richardson P."/>
        </authorList>
    </citation>
    <scope>NUCLEOTIDE SEQUENCE [LARGE SCALE GENOMIC DNA]</scope>
    <source>
        <strain evidence="6">EF01-2</strain>
    </source>
</reference>
<dbReference type="PANTHER" id="PTHR46847">
    <property type="entry name" value="D-ALLOSE-BINDING PERIPLASMIC PROTEIN-RELATED"/>
    <property type="match status" value="1"/>
</dbReference>
<dbReference type="PANTHER" id="PTHR46847:SF1">
    <property type="entry name" value="D-ALLOSE-BINDING PERIPLASMIC PROTEIN-RELATED"/>
    <property type="match status" value="1"/>
</dbReference>
<comment type="similarity">
    <text evidence="2">Belongs to the bacterial solute-binding protein 2 family.</text>
</comment>
<dbReference type="GO" id="GO:0030313">
    <property type="term" value="C:cell envelope"/>
    <property type="evidence" value="ECO:0007669"/>
    <property type="project" value="UniProtKB-SubCell"/>
</dbReference>
<gene>
    <name evidence="5" type="ordered locus">Veis_1480</name>
</gene>